<sequence length="351" mass="38679">MSDRYQAGYYDHHQHTHSHSHHPHPHTHPHPHPYPHQTAMSHYPPQPYRSGYPGYHPYPSGYSYGSASSSYMPNYYRYAAYASPHYSQPHAHPHQGMFTPAGQQLIPSSVLHYPPRSHPQAHPYQQQQHQQQHPQQHPQQPQQHQQQSSYEQPPPSLYSSSASSSAYGQTRGFGGYTGDTPHYAFARTVDHISTQSNSSPTQLCRDNRWLHRAASAPAPAPATTVAAVCHTEAGRNRCPVGAGGGGRLTSTKAHHLAAPDQRHGHRQRDQQLQHAGQERQQPEHARLQRRVSGEYVRGVGLLCALPLSRRARGGATAPAAAVNGVGAGAGGEQSDKCQGGPVRLHSARYSR</sequence>
<protein>
    <submittedName>
        <fullName evidence="2">GL24603</fullName>
    </submittedName>
</protein>
<evidence type="ECO:0000256" key="1">
    <source>
        <dbReference type="SAM" id="MobiDB-lite"/>
    </source>
</evidence>
<feature type="compositionally biased region" description="Low complexity" evidence="1">
    <location>
        <begin position="118"/>
        <end position="167"/>
    </location>
</feature>
<accession>B4H5X5</accession>
<dbReference type="AlphaFoldDB" id="B4H5X5"/>
<dbReference type="EMBL" id="CH479212">
    <property type="protein sequence ID" value="EDW33192.1"/>
    <property type="molecule type" value="Genomic_DNA"/>
</dbReference>
<dbReference type="eggNOG" id="ENOG502R693">
    <property type="taxonomic scope" value="Eukaryota"/>
</dbReference>
<reference evidence="2 3" key="1">
    <citation type="journal article" date="2007" name="Nature">
        <title>Evolution of genes and genomes on the Drosophila phylogeny.</title>
        <authorList>
            <consortium name="Drosophila 12 Genomes Consortium"/>
            <person name="Clark A.G."/>
            <person name="Eisen M.B."/>
            <person name="Smith D.R."/>
            <person name="Bergman C.M."/>
            <person name="Oliver B."/>
            <person name="Markow T.A."/>
            <person name="Kaufman T.C."/>
            <person name="Kellis M."/>
            <person name="Gelbart W."/>
            <person name="Iyer V.N."/>
            <person name="Pollard D.A."/>
            <person name="Sackton T.B."/>
            <person name="Larracuente A.M."/>
            <person name="Singh N.D."/>
            <person name="Abad J.P."/>
            <person name="Abt D.N."/>
            <person name="Adryan B."/>
            <person name="Aguade M."/>
            <person name="Akashi H."/>
            <person name="Anderson W.W."/>
            <person name="Aquadro C.F."/>
            <person name="Ardell D.H."/>
            <person name="Arguello R."/>
            <person name="Artieri C.G."/>
            <person name="Barbash D.A."/>
            <person name="Barker D."/>
            <person name="Barsanti P."/>
            <person name="Batterham P."/>
            <person name="Batzoglou S."/>
            <person name="Begun D."/>
            <person name="Bhutkar A."/>
            <person name="Blanco E."/>
            <person name="Bosak S.A."/>
            <person name="Bradley R.K."/>
            <person name="Brand A.D."/>
            <person name="Brent M.R."/>
            <person name="Brooks A.N."/>
            <person name="Brown R.H."/>
            <person name="Butlin R.K."/>
            <person name="Caggese C."/>
            <person name="Calvi B.R."/>
            <person name="Bernardo de Carvalho A."/>
            <person name="Caspi A."/>
            <person name="Castrezana S."/>
            <person name="Celniker S.E."/>
            <person name="Chang J.L."/>
            <person name="Chapple C."/>
            <person name="Chatterji S."/>
            <person name="Chinwalla A."/>
            <person name="Civetta A."/>
            <person name="Clifton S.W."/>
            <person name="Comeron J.M."/>
            <person name="Costello J.C."/>
            <person name="Coyne J.A."/>
            <person name="Daub J."/>
            <person name="David R.G."/>
            <person name="Delcher A.L."/>
            <person name="Delehaunty K."/>
            <person name="Do C.B."/>
            <person name="Ebling H."/>
            <person name="Edwards K."/>
            <person name="Eickbush T."/>
            <person name="Evans J.D."/>
            <person name="Filipski A."/>
            <person name="Findeiss S."/>
            <person name="Freyhult E."/>
            <person name="Fulton L."/>
            <person name="Fulton R."/>
            <person name="Garcia A.C."/>
            <person name="Gardiner A."/>
            <person name="Garfield D.A."/>
            <person name="Garvin B.E."/>
            <person name="Gibson G."/>
            <person name="Gilbert D."/>
            <person name="Gnerre S."/>
            <person name="Godfrey J."/>
            <person name="Good R."/>
            <person name="Gotea V."/>
            <person name="Gravely B."/>
            <person name="Greenberg A.J."/>
            <person name="Griffiths-Jones S."/>
            <person name="Gross S."/>
            <person name="Guigo R."/>
            <person name="Gustafson E.A."/>
            <person name="Haerty W."/>
            <person name="Hahn M.W."/>
            <person name="Halligan D.L."/>
            <person name="Halpern A.L."/>
            <person name="Halter G.M."/>
            <person name="Han M.V."/>
            <person name="Heger A."/>
            <person name="Hillier L."/>
            <person name="Hinrichs A.S."/>
            <person name="Holmes I."/>
            <person name="Hoskins R.A."/>
            <person name="Hubisz M.J."/>
            <person name="Hultmark D."/>
            <person name="Huntley M.A."/>
            <person name="Jaffe D.B."/>
            <person name="Jagadeeshan S."/>
            <person name="Jeck W.R."/>
            <person name="Johnson J."/>
            <person name="Jones C.D."/>
            <person name="Jordan W.C."/>
            <person name="Karpen G.H."/>
            <person name="Kataoka E."/>
            <person name="Keightley P.D."/>
            <person name="Kheradpour P."/>
            <person name="Kirkness E.F."/>
            <person name="Koerich L.B."/>
            <person name="Kristiansen K."/>
            <person name="Kudrna D."/>
            <person name="Kulathinal R.J."/>
            <person name="Kumar S."/>
            <person name="Kwok R."/>
            <person name="Lander E."/>
            <person name="Langley C.H."/>
            <person name="Lapoint R."/>
            <person name="Lazzaro B.P."/>
            <person name="Lee S.J."/>
            <person name="Levesque L."/>
            <person name="Li R."/>
            <person name="Lin C.F."/>
            <person name="Lin M.F."/>
            <person name="Lindblad-Toh K."/>
            <person name="Llopart A."/>
            <person name="Long M."/>
            <person name="Low L."/>
            <person name="Lozovsky E."/>
            <person name="Lu J."/>
            <person name="Luo M."/>
            <person name="Machado C.A."/>
            <person name="Makalowski W."/>
            <person name="Marzo M."/>
            <person name="Matsuda M."/>
            <person name="Matzkin L."/>
            <person name="McAllister B."/>
            <person name="McBride C.S."/>
            <person name="McKernan B."/>
            <person name="McKernan K."/>
            <person name="Mendez-Lago M."/>
            <person name="Minx P."/>
            <person name="Mollenhauer M.U."/>
            <person name="Montooth K."/>
            <person name="Mount S.M."/>
            <person name="Mu X."/>
            <person name="Myers E."/>
            <person name="Negre B."/>
            <person name="Newfeld S."/>
            <person name="Nielsen R."/>
            <person name="Noor M.A."/>
            <person name="O'Grady P."/>
            <person name="Pachter L."/>
            <person name="Papaceit M."/>
            <person name="Parisi M.J."/>
            <person name="Parisi M."/>
            <person name="Parts L."/>
            <person name="Pedersen J.S."/>
            <person name="Pesole G."/>
            <person name="Phillippy A.M."/>
            <person name="Ponting C.P."/>
            <person name="Pop M."/>
            <person name="Porcelli D."/>
            <person name="Powell J.R."/>
            <person name="Prohaska S."/>
            <person name="Pruitt K."/>
            <person name="Puig M."/>
            <person name="Quesneville H."/>
            <person name="Ram K.R."/>
            <person name="Rand D."/>
            <person name="Rasmussen M.D."/>
            <person name="Reed L.K."/>
            <person name="Reenan R."/>
            <person name="Reily A."/>
            <person name="Remington K.A."/>
            <person name="Rieger T.T."/>
            <person name="Ritchie M.G."/>
            <person name="Robin C."/>
            <person name="Rogers Y.H."/>
            <person name="Rohde C."/>
            <person name="Rozas J."/>
            <person name="Rubenfield M.J."/>
            <person name="Ruiz A."/>
            <person name="Russo S."/>
            <person name="Salzberg S.L."/>
            <person name="Sanchez-Gracia A."/>
            <person name="Saranga D.J."/>
            <person name="Sato H."/>
            <person name="Schaeffer S.W."/>
            <person name="Schatz M.C."/>
            <person name="Schlenke T."/>
            <person name="Schwartz R."/>
            <person name="Segarra C."/>
            <person name="Singh R.S."/>
            <person name="Sirot L."/>
            <person name="Sirota M."/>
            <person name="Sisneros N.B."/>
            <person name="Smith C.D."/>
            <person name="Smith T.F."/>
            <person name="Spieth J."/>
            <person name="Stage D.E."/>
            <person name="Stark A."/>
            <person name="Stephan W."/>
            <person name="Strausberg R.L."/>
            <person name="Strempel S."/>
            <person name="Sturgill D."/>
            <person name="Sutton G."/>
            <person name="Sutton G.G."/>
            <person name="Tao W."/>
            <person name="Teichmann S."/>
            <person name="Tobari Y.N."/>
            <person name="Tomimura Y."/>
            <person name="Tsolas J.M."/>
            <person name="Valente V.L."/>
            <person name="Venter E."/>
            <person name="Venter J.C."/>
            <person name="Vicario S."/>
            <person name="Vieira F.G."/>
            <person name="Vilella A.J."/>
            <person name="Villasante A."/>
            <person name="Walenz B."/>
            <person name="Wang J."/>
            <person name="Wasserman M."/>
            <person name="Watts T."/>
            <person name="Wilson D."/>
            <person name="Wilson R.K."/>
            <person name="Wing R.A."/>
            <person name="Wolfner M.F."/>
            <person name="Wong A."/>
            <person name="Wong G.K."/>
            <person name="Wu C.I."/>
            <person name="Wu G."/>
            <person name="Yamamoto D."/>
            <person name="Yang H.P."/>
            <person name="Yang S.P."/>
            <person name="Yorke J.A."/>
            <person name="Yoshida K."/>
            <person name="Zdobnov E."/>
            <person name="Zhang P."/>
            <person name="Zhang Y."/>
            <person name="Zimin A.V."/>
            <person name="Baldwin J."/>
            <person name="Abdouelleil A."/>
            <person name="Abdulkadir J."/>
            <person name="Abebe A."/>
            <person name="Abera B."/>
            <person name="Abreu J."/>
            <person name="Acer S.C."/>
            <person name="Aftuck L."/>
            <person name="Alexander A."/>
            <person name="An P."/>
            <person name="Anderson E."/>
            <person name="Anderson S."/>
            <person name="Arachi H."/>
            <person name="Azer M."/>
            <person name="Bachantsang P."/>
            <person name="Barry A."/>
            <person name="Bayul T."/>
            <person name="Berlin A."/>
            <person name="Bessette D."/>
            <person name="Bloom T."/>
            <person name="Blye J."/>
            <person name="Boguslavskiy L."/>
            <person name="Bonnet C."/>
            <person name="Boukhgalter B."/>
            <person name="Bourzgui I."/>
            <person name="Brown A."/>
            <person name="Cahill P."/>
            <person name="Channer S."/>
            <person name="Cheshatsang Y."/>
            <person name="Chuda L."/>
            <person name="Citroen M."/>
            <person name="Collymore A."/>
            <person name="Cooke P."/>
            <person name="Costello M."/>
            <person name="D'Aco K."/>
            <person name="Daza R."/>
            <person name="De Haan G."/>
            <person name="DeGray S."/>
            <person name="DeMaso C."/>
            <person name="Dhargay N."/>
            <person name="Dooley K."/>
            <person name="Dooley E."/>
            <person name="Doricent M."/>
            <person name="Dorje P."/>
            <person name="Dorjee K."/>
            <person name="Dupes A."/>
            <person name="Elong R."/>
            <person name="Falk J."/>
            <person name="Farina A."/>
            <person name="Faro S."/>
            <person name="Ferguson D."/>
            <person name="Fisher S."/>
            <person name="Foley C.D."/>
            <person name="Franke A."/>
            <person name="Friedrich D."/>
            <person name="Gadbois L."/>
            <person name="Gearin G."/>
            <person name="Gearin C.R."/>
            <person name="Giannoukos G."/>
            <person name="Goode T."/>
            <person name="Graham J."/>
            <person name="Grandbois E."/>
            <person name="Grewal S."/>
            <person name="Gyaltsen K."/>
            <person name="Hafez N."/>
            <person name="Hagos B."/>
            <person name="Hall J."/>
            <person name="Henson C."/>
            <person name="Hollinger A."/>
            <person name="Honan T."/>
            <person name="Huard M.D."/>
            <person name="Hughes L."/>
            <person name="Hurhula B."/>
            <person name="Husby M.E."/>
            <person name="Kamat A."/>
            <person name="Kanga B."/>
            <person name="Kashin S."/>
            <person name="Khazanovich D."/>
            <person name="Kisner P."/>
            <person name="Lance K."/>
            <person name="Lara M."/>
            <person name="Lee W."/>
            <person name="Lennon N."/>
            <person name="Letendre F."/>
            <person name="LeVine R."/>
            <person name="Lipovsky A."/>
            <person name="Liu X."/>
            <person name="Liu J."/>
            <person name="Liu S."/>
            <person name="Lokyitsang T."/>
            <person name="Lokyitsang Y."/>
            <person name="Lubonja R."/>
            <person name="Lui A."/>
            <person name="MacDonald P."/>
            <person name="Magnisalis V."/>
            <person name="Maru K."/>
            <person name="Matthews C."/>
            <person name="McCusker W."/>
            <person name="McDonough S."/>
            <person name="Mehta T."/>
            <person name="Meldrim J."/>
            <person name="Meneus L."/>
            <person name="Mihai O."/>
            <person name="Mihalev A."/>
            <person name="Mihova T."/>
            <person name="Mittelman R."/>
            <person name="Mlenga V."/>
            <person name="Montmayeur A."/>
            <person name="Mulrain L."/>
            <person name="Navidi A."/>
            <person name="Naylor J."/>
            <person name="Negash T."/>
            <person name="Nguyen T."/>
            <person name="Nguyen N."/>
            <person name="Nicol R."/>
            <person name="Norbu C."/>
            <person name="Norbu N."/>
            <person name="Novod N."/>
            <person name="O'Neill B."/>
            <person name="Osman S."/>
            <person name="Markiewicz E."/>
            <person name="Oyono O.L."/>
            <person name="Patti C."/>
            <person name="Phunkhang P."/>
            <person name="Pierre F."/>
            <person name="Priest M."/>
            <person name="Raghuraman S."/>
            <person name="Rege F."/>
            <person name="Reyes R."/>
            <person name="Rise C."/>
            <person name="Rogov P."/>
            <person name="Ross K."/>
            <person name="Ryan E."/>
            <person name="Settipalli S."/>
            <person name="Shea T."/>
            <person name="Sherpa N."/>
            <person name="Shi L."/>
            <person name="Shih D."/>
            <person name="Sparrow T."/>
            <person name="Spaulding J."/>
            <person name="Stalker J."/>
            <person name="Stange-Thomann N."/>
            <person name="Stavropoulos S."/>
            <person name="Stone C."/>
            <person name="Strader C."/>
            <person name="Tesfaye S."/>
            <person name="Thomson T."/>
            <person name="Thoulutsang Y."/>
            <person name="Thoulutsang D."/>
            <person name="Topham K."/>
            <person name="Topping I."/>
            <person name="Tsamla T."/>
            <person name="Vassiliev H."/>
            <person name="Vo A."/>
            <person name="Wangchuk T."/>
            <person name="Wangdi T."/>
            <person name="Weiand M."/>
            <person name="Wilkinson J."/>
            <person name="Wilson A."/>
            <person name="Yadav S."/>
            <person name="Young G."/>
            <person name="Yu Q."/>
            <person name="Zembek L."/>
            <person name="Zhong D."/>
            <person name="Zimmer A."/>
            <person name="Zwirko Z."/>
            <person name="Jaffe D.B."/>
            <person name="Alvarez P."/>
            <person name="Brockman W."/>
            <person name="Butler J."/>
            <person name="Chin C."/>
            <person name="Gnerre S."/>
            <person name="Grabherr M."/>
            <person name="Kleber M."/>
            <person name="Mauceli E."/>
            <person name="MacCallum I."/>
        </authorList>
    </citation>
    <scope>NUCLEOTIDE SEQUENCE [LARGE SCALE GENOMIC DNA]</scope>
    <source>
        <strain evidence="3">MSH-3 / Tucson 14011-0111.49</strain>
    </source>
</reference>
<evidence type="ECO:0000313" key="3">
    <source>
        <dbReference type="Proteomes" id="UP000008744"/>
    </source>
</evidence>
<feature type="region of interest" description="Disordered" evidence="1">
    <location>
        <begin position="108"/>
        <end position="173"/>
    </location>
</feature>
<keyword evidence="3" id="KW-1185">Reference proteome</keyword>
<feature type="region of interest" description="Disordered" evidence="1">
    <location>
        <begin position="1"/>
        <end position="47"/>
    </location>
</feature>
<dbReference type="HOGENOM" id="CLU_790547_0_0_1"/>
<dbReference type="PhylomeDB" id="B4H5X5"/>
<dbReference type="Proteomes" id="UP000008744">
    <property type="component" value="Unassembled WGS sequence"/>
</dbReference>
<name>B4H5X5_DROPE</name>
<feature type="region of interest" description="Disordered" evidence="1">
    <location>
        <begin position="315"/>
        <end position="351"/>
    </location>
</feature>
<feature type="region of interest" description="Disordered" evidence="1">
    <location>
        <begin position="243"/>
        <end position="284"/>
    </location>
</feature>
<dbReference type="OrthoDB" id="6247875at2759"/>
<gene>
    <name evidence="2" type="primary">Dper\GL24603</name>
    <name evidence="2" type="ORF">Dper_GL24603</name>
</gene>
<feature type="compositionally biased region" description="Basic residues" evidence="1">
    <location>
        <begin position="14"/>
        <end position="33"/>
    </location>
</feature>
<proteinExistence type="predicted"/>
<dbReference type="STRING" id="7234.B4H5X5"/>
<evidence type="ECO:0000313" key="2">
    <source>
        <dbReference type="EMBL" id="EDW33192.1"/>
    </source>
</evidence>
<organism evidence="3">
    <name type="scientific">Drosophila persimilis</name>
    <name type="common">Fruit fly</name>
    <dbReference type="NCBI Taxonomy" id="7234"/>
    <lineage>
        <taxon>Eukaryota</taxon>
        <taxon>Metazoa</taxon>
        <taxon>Ecdysozoa</taxon>
        <taxon>Arthropoda</taxon>
        <taxon>Hexapoda</taxon>
        <taxon>Insecta</taxon>
        <taxon>Pterygota</taxon>
        <taxon>Neoptera</taxon>
        <taxon>Endopterygota</taxon>
        <taxon>Diptera</taxon>
        <taxon>Brachycera</taxon>
        <taxon>Muscomorpha</taxon>
        <taxon>Ephydroidea</taxon>
        <taxon>Drosophilidae</taxon>
        <taxon>Drosophila</taxon>
        <taxon>Sophophora</taxon>
    </lineage>
</organism>
<feature type="compositionally biased region" description="Low complexity" evidence="1">
    <location>
        <begin position="315"/>
        <end position="324"/>
    </location>
</feature>
<feature type="compositionally biased region" description="Basic and acidic residues" evidence="1">
    <location>
        <begin position="267"/>
        <end position="284"/>
    </location>
</feature>